<dbReference type="GO" id="GO:0005886">
    <property type="term" value="C:plasma membrane"/>
    <property type="evidence" value="ECO:0007669"/>
    <property type="project" value="UniProtKB-SubCell"/>
</dbReference>
<evidence type="ECO:0000256" key="4">
    <source>
        <dbReference type="ARBA" id="ARBA00022519"/>
    </source>
</evidence>
<evidence type="ECO:0000256" key="2">
    <source>
        <dbReference type="ARBA" id="ARBA00008883"/>
    </source>
</evidence>
<dbReference type="Pfam" id="PF02706">
    <property type="entry name" value="Wzz"/>
    <property type="match status" value="1"/>
</dbReference>
<evidence type="ECO:0000256" key="1">
    <source>
        <dbReference type="ARBA" id="ARBA00004429"/>
    </source>
</evidence>
<evidence type="ECO:0000256" key="14">
    <source>
        <dbReference type="SAM" id="Coils"/>
    </source>
</evidence>
<evidence type="ECO:0000256" key="5">
    <source>
        <dbReference type="ARBA" id="ARBA00022679"/>
    </source>
</evidence>
<dbReference type="EMBL" id="FOYU01000001">
    <property type="protein sequence ID" value="SFR44930.1"/>
    <property type="molecule type" value="Genomic_DNA"/>
</dbReference>
<keyword evidence="9" id="KW-0067">ATP-binding</keyword>
<evidence type="ECO:0000256" key="11">
    <source>
        <dbReference type="ARBA" id="ARBA00023136"/>
    </source>
</evidence>
<keyword evidence="6 15" id="KW-0812">Transmembrane</keyword>
<keyword evidence="3" id="KW-1003">Cell membrane</keyword>
<reference evidence="20" key="1">
    <citation type="submission" date="2016-10" db="EMBL/GenBank/DDBJ databases">
        <authorList>
            <person name="Varghese N."/>
            <person name="Submissions S."/>
        </authorList>
    </citation>
    <scope>NUCLEOTIDE SEQUENCE [LARGE SCALE GENOMIC DNA]</scope>
    <source>
        <strain evidence="20">CGMCC 1.7285</strain>
    </source>
</reference>
<dbReference type="PANTHER" id="PTHR32309:SF32">
    <property type="entry name" value="TYROSINE-PROTEIN KINASE ETK-RELATED"/>
    <property type="match status" value="1"/>
</dbReference>
<dbReference type="InterPro" id="IPR032807">
    <property type="entry name" value="GNVR"/>
</dbReference>
<evidence type="ECO:0000256" key="13">
    <source>
        <dbReference type="ARBA" id="ARBA00053015"/>
    </source>
</evidence>
<dbReference type="GO" id="GO:0042802">
    <property type="term" value="F:identical protein binding"/>
    <property type="evidence" value="ECO:0007669"/>
    <property type="project" value="UniProtKB-ARBA"/>
</dbReference>
<keyword evidence="14" id="KW-0175">Coiled coil</keyword>
<dbReference type="AlphaFoldDB" id="A0A1I6GRX3"/>
<evidence type="ECO:0000256" key="7">
    <source>
        <dbReference type="ARBA" id="ARBA00022741"/>
    </source>
</evidence>
<evidence type="ECO:0000256" key="12">
    <source>
        <dbReference type="ARBA" id="ARBA00023137"/>
    </source>
</evidence>
<evidence type="ECO:0000256" key="3">
    <source>
        <dbReference type="ARBA" id="ARBA00022475"/>
    </source>
</evidence>
<evidence type="ECO:0000259" key="17">
    <source>
        <dbReference type="Pfam" id="PF13614"/>
    </source>
</evidence>
<dbReference type="InterPro" id="IPR050445">
    <property type="entry name" value="Bact_polysacc_biosynth/exp"/>
</dbReference>
<evidence type="ECO:0000259" key="18">
    <source>
        <dbReference type="Pfam" id="PF13807"/>
    </source>
</evidence>
<keyword evidence="11 15" id="KW-0472">Membrane</keyword>
<comment type="similarity">
    <text evidence="2">Belongs to the etk/wzc family.</text>
</comment>
<evidence type="ECO:0000259" key="16">
    <source>
        <dbReference type="Pfam" id="PF02706"/>
    </source>
</evidence>
<keyword evidence="7" id="KW-0547">Nucleotide-binding</keyword>
<dbReference type="Proteomes" id="UP000199424">
    <property type="component" value="Unassembled WGS sequence"/>
</dbReference>
<feature type="coiled-coil region" evidence="14">
    <location>
        <begin position="259"/>
        <end position="365"/>
    </location>
</feature>
<evidence type="ECO:0000313" key="20">
    <source>
        <dbReference type="Proteomes" id="UP000199424"/>
    </source>
</evidence>
<dbReference type="NCBIfam" id="TIGR01007">
    <property type="entry name" value="eps_fam"/>
    <property type="match status" value="1"/>
</dbReference>
<feature type="domain" description="AAA" evidence="17">
    <location>
        <begin position="535"/>
        <end position="708"/>
    </location>
</feature>
<dbReference type="Gene3D" id="3.40.50.300">
    <property type="entry name" value="P-loop containing nucleotide triphosphate hydrolases"/>
    <property type="match status" value="1"/>
</dbReference>
<organism evidence="19 20">
    <name type="scientific">Pseudidiomarina maritima</name>
    <dbReference type="NCBI Taxonomy" id="519453"/>
    <lineage>
        <taxon>Bacteria</taxon>
        <taxon>Pseudomonadati</taxon>
        <taxon>Pseudomonadota</taxon>
        <taxon>Gammaproteobacteria</taxon>
        <taxon>Alteromonadales</taxon>
        <taxon>Idiomarinaceae</taxon>
        <taxon>Pseudidiomarina</taxon>
    </lineage>
</organism>
<protein>
    <submittedName>
        <fullName evidence="19">Tyrosine-protein kinase Etk/Wzc</fullName>
    </submittedName>
</protein>
<feature type="transmembrane region" description="Helical" evidence="15">
    <location>
        <begin position="37"/>
        <end position="56"/>
    </location>
</feature>
<dbReference type="InterPro" id="IPR003856">
    <property type="entry name" value="LPS_length_determ_N"/>
</dbReference>
<dbReference type="GO" id="GO:0005524">
    <property type="term" value="F:ATP binding"/>
    <property type="evidence" value="ECO:0007669"/>
    <property type="project" value="UniProtKB-KW"/>
</dbReference>
<evidence type="ECO:0000256" key="6">
    <source>
        <dbReference type="ARBA" id="ARBA00022692"/>
    </source>
</evidence>
<dbReference type="FunFam" id="3.40.50.300:FF:000527">
    <property type="entry name" value="Tyrosine-protein kinase etk"/>
    <property type="match status" value="1"/>
</dbReference>
<comment type="catalytic activity">
    <reaction evidence="13">
        <text>L-tyrosyl-[protein] + ATP = O-phospho-L-tyrosyl-[protein] + ADP + H(+)</text>
        <dbReference type="Rhea" id="RHEA:10596"/>
        <dbReference type="Rhea" id="RHEA-COMP:10136"/>
        <dbReference type="Rhea" id="RHEA-COMP:20101"/>
        <dbReference type="ChEBI" id="CHEBI:15378"/>
        <dbReference type="ChEBI" id="CHEBI:30616"/>
        <dbReference type="ChEBI" id="CHEBI:46858"/>
        <dbReference type="ChEBI" id="CHEBI:61978"/>
        <dbReference type="ChEBI" id="CHEBI:456216"/>
    </reaction>
</comment>
<keyword evidence="20" id="KW-1185">Reference proteome</keyword>
<keyword evidence="4" id="KW-0997">Cell inner membrane</keyword>
<dbReference type="CDD" id="cd05387">
    <property type="entry name" value="BY-kinase"/>
    <property type="match status" value="1"/>
</dbReference>
<evidence type="ECO:0000256" key="10">
    <source>
        <dbReference type="ARBA" id="ARBA00022989"/>
    </source>
</evidence>
<feature type="domain" description="Polysaccharide chain length determinant N-terminal" evidence="16">
    <location>
        <begin position="21"/>
        <end position="112"/>
    </location>
</feature>
<dbReference type="InterPro" id="IPR025669">
    <property type="entry name" value="AAA_dom"/>
</dbReference>
<dbReference type="SUPFAM" id="SSF52540">
    <property type="entry name" value="P-loop containing nucleoside triphosphate hydrolases"/>
    <property type="match status" value="1"/>
</dbReference>
<evidence type="ECO:0000256" key="15">
    <source>
        <dbReference type="SAM" id="Phobius"/>
    </source>
</evidence>
<evidence type="ECO:0000313" key="19">
    <source>
        <dbReference type="EMBL" id="SFR44930.1"/>
    </source>
</evidence>
<keyword evidence="10 15" id="KW-1133">Transmembrane helix</keyword>
<evidence type="ECO:0000256" key="8">
    <source>
        <dbReference type="ARBA" id="ARBA00022777"/>
    </source>
</evidence>
<proteinExistence type="inferred from homology"/>
<dbReference type="InterPro" id="IPR005702">
    <property type="entry name" value="Wzc-like_C"/>
</dbReference>
<evidence type="ECO:0000256" key="9">
    <source>
        <dbReference type="ARBA" id="ARBA00022840"/>
    </source>
</evidence>
<dbReference type="Pfam" id="PF13614">
    <property type="entry name" value="AAA_31"/>
    <property type="match status" value="1"/>
</dbReference>
<keyword evidence="12" id="KW-0829">Tyrosine-protein kinase</keyword>
<dbReference type="Pfam" id="PF13807">
    <property type="entry name" value="GNVR"/>
    <property type="match status" value="1"/>
</dbReference>
<dbReference type="RefSeq" id="WP_245751823.1">
    <property type="nucleotide sequence ID" value="NZ_FOYU01000001.1"/>
</dbReference>
<dbReference type="InterPro" id="IPR027417">
    <property type="entry name" value="P-loop_NTPase"/>
</dbReference>
<dbReference type="Pfam" id="PF23607">
    <property type="entry name" value="WZC_N"/>
    <property type="match status" value="1"/>
</dbReference>
<dbReference type="GO" id="GO:0004713">
    <property type="term" value="F:protein tyrosine kinase activity"/>
    <property type="evidence" value="ECO:0007669"/>
    <property type="project" value="UniProtKB-KW"/>
</dbReference>
<feature type="domain" description="Tyrosine-protein kinase G-rich" evidence="18">
    <location>
        <begin position="371"/>
        <end position="452"/>
    </location>
</feature>
<comment type="subcellular location">
    <subcellularLocation>
        <location evidence="1">Cell inner membrane</location>
        <topology evidence="1">Multi-pass membrane protein</topology>
    </subcellularLocation>
</comment>
<gene>
    <name evidence="19" type="ORF">SAMN04488070_1137</name>
</gene>
<dbReference type="PANTHER" id="PTHR32309">
    <property type="entry name" value="TYROSINE-PROTEIN KINASE"/>
    <property type="match status" value="1"/>
</dbReference>
<accession>A0A1I6GRX3</accession>
<keyword evidence="5" id="KW-0808">Transferase</keyword>
<keyword evidence="8 19" id="KW-0418">Kinase</keyword>
<sequence length="744" mass="82678">MENKTVTMPTPNNQPQRNDDDEIDLGRLFGLLIDHKWLIAVITAIFMFAGVVYAMLATPIYQADALLQVEEKSSGMPALGEMSEMFATESQAATEIEIMKSRMVIGAVVDQLELTNVVKPNYMPFIGEFLARRSGETDQVVLEALQVPESQVGKALELRIEDNVFTLIDTDGKEVVSGVVGTPAENGNWVVHISDAVTENTNSFTLVKLNRLKAINNWQEALTVSERGKQTGILSANIQHQEPTFAERVLDAIATEYMLQNIRRNAAEAENSLEFLQRQIPTIKENLNDAEEKLNSYRLQSQSVDLSLETQGLLEQLVELEKRINDLTLKEAEISRLYTKQHPSYQALIEQKANLEADQKRLSSQIQELPETQQQVLRYTRDVEVNQEIYLQLLNRMQELNVLKAGTVGNVRILDYAATKPGAVAPKKSLIVVLATMLGGMLSIALVFVKAALNRGVESAEQLENEGINVYASVPKSDVQETMDQRLVRMAKRKTHEVIKAPLLAKEDPTDLAIEALRGLRTSLHFAMLEARNNVIMISGPSPAVGKSFVTANLAAVLAQAGQRVLLIDGDIRRGYLHSMLQANNEKGLADLLIARRSTTGGEAVNVENSRDVDYAQYVQSGYIENLDFIPRGTAAPNPAELLMHPRMNNFMEQVSKEYDYVLIDTPPILAVTDAAIVGSYAGTTLLVARFGLTPAKEMIHTVKRFNQNGVEVKGVILNSVERKASSYYGYGYNYHYGYTYKSQ</sequence>
<name>A0A1I6GRX3_9GAMM</name>